<reference evidence="2" key="1">
    <citation type="submission" date="2020-11" db="EMBL/GenBank/DDBJ databases">
        <authorList>
            <person name="Whiteford S."/>
        </authorList>
    </citation>
    <scope>NUCLEOTIDE SEQUENCE</scope>
</reference>
<evidence type="ECO:0000313" key="3">
    <source>
        <dbReference type="Proteomes" id="UP000653454"/>
    </source>
</evidence>
<dbReference type="EMBL" id="CAJHNJ030000513">
    <property type="protein sequence ID" value="CAG9138216.1"/>
    <property type="molecule type" value="Genomic_DNA"/>
</dbReference>
<gene>
    <name evidence="2" type="ORF">PLXY2_LOCUS16469</name>
</gene>
<accession>A0A8S4GC33</accession>
<evidence type="ECO:0000256" key="1">
    <source>
        <dbReference type="SAM" id="MobiDB-lite"/>
    </source>
</evidence>
<proteinExistence type="predicted"/>
<comment type="caution">
    <text evidence="2">The sequence shown here is derived from an EMBL/GenBank/DDBJ whole genome shotgun (WGS) entry which is preliminary data.</text>
</comment>
<dbReference type="AlphaFoldDB" id="A0A8S4GC33"/>
<dbReference type="Proteomes" id="UP000653454">
    <property type="component" value="Unassembled WGS sequence"/>
</dbReference>
<name>A0A8S4GC33_PLUXY</name>
<feature type="compositionally biased region" description="Basic residues" evidence="1">
    <location>
        <begin position="48"/>
        <end position="58"/>
    </location>
</feature>
<evidence type="ECO:0000313" key="2">
    <source>
        <dbReference type="EMBL" id="CAG9138216.1"/>
    </source>
</evidence>
<feature type="region of interest" description="Disordered" evidence="1">
    <location>
        <begin position="48"/>
        <end position="73"/>
    </location>
</feature>
<sequence>SNLQTVRRNAKITTKRTIKKKATTIEEAPETVTVTQVKTETGDVKKVKTTKRVIKKKQGQKEGKTHDDQQPIVTVQTTETVSDEDTTDFTQTIEPQKATTIEEAPESFTVTQVKTETGDVKKVKTTKRVIKKKQGPKEEVTEITTVEKDGEAPITTFNVTEEEAPEEIKPVEIVELPEESTVEDIQSPDGKTKRKVTTKRTIKKKVGPKVETTVLTTETHDDQQPIVTVQTTETVSDEDTTDFTQNIEPQKATTIEEAPETVTVTQVKTETGDVKKVKTTKRVIKKKQGPKEEVTEITTVEKDGEAPITTFTVTEEETPEEIKPVEIVELQKNRRWKTSNLLTYTPLKMYLMKTHTDFTQTIEPQKATTIEEAPESVTVTQVKTETGDVKKVKTTKRVIKKKQGPKEEVTEITTVEKDGEAPITTFTVTRKKP</sequence>
<feature type="non-terminal residue" evidence="2">
    <location>
        <position position="433"/>
    </location>
</feature>
<keyword evidence="3" id="KW-1185">Reference proteome</keyword>
<feature type="region of interest" description="Disordered" evidence="1">
    <location>
        <begin position="224"/>
        <end position="244"/>
    </location>
</feature>
<organism evidence="2 3">
    <name type="scientific">Plutella xylostella</name>
    <name type="common">Diamondback moth</name>
    <name type="synonym">Plutella maculipennis</name>
    <dbReference type="NCBI Taxonomy" id="51655"/>
    <lineage>
        <taxon>Eukaryota</taxon>
        <taxon>Metazoa</taxon>
        <taxon>Ecdysozoa</taxon>
        <taxon>Arthropoda</taxon>
        <taxon>Hexapoda</taxon>
        <taxon>Insecta</taxon>
        <taxon>Pterygota</taxon>
        <taxon>Neoptera</taxon>
        <taxon>Endopterygota</taxon>
        <taxon>Lepidoptera</taxon>
        <taxon>Glossata</taxon>
        <taxon>Ditrysia</taxon>
        <taxon>Yponomeutoidea</taxon>
        <taxon>Plutellidae</taxon>
        <taxon>Plutella</taxon>
    </lineage>
</organism>
<protein>
    <submittedName>
        <fullName evidence="2">(diamondback moth) hypothetical protein</fullName>
    </submittedName>
</protein>
<feature type="compositionally biased region" description="Basic and acidic residues" evidence="1">
    <location>
        <begin position="59"/>
        <end position="69"/>
    </location>
</feature>
<feature type="region of interest" description="Disordered" evidence="1">
    <location>
        <begin position="176"/>
        <end position="200"/>
    </location>
</feature>